<dbReference type="AlphaFoldDB" id="A0A975HJW2"/>
<name>A0A975HJW2_9GAMM</name>
<dbReference type="NCBIfam" id="TIGR02444">
    <property type="entry name" value="TIGR02444 family protein"/>
    <property type="match status" value="1"/>
</dbReference>
<proteinExistence type="predicted"/>
<accession>A0A975HJW2</accession>
<dbReference type="Proteomes" id="UP000664904">
    <property type="component" value="Chromosome"/>
</dbReference>
<keyword evidence="2" id="KW-1185">Reference proteome</keyword>
<evidence type="ECO:0000313" key="2">
    <source>
        <dbReference type="Proteomes" id="UP000664904"/>
    </source>
</evidence>
<dbReference type="RefSeq" id="WP_208842001.1">
    <property type="nucleotide sequence ID" value="NZ_CP072133.1"/>
</dbReference>
<gene>
    <name evidence="1" type="ORF">J5O05_10375</name>
</gene>
<dbReference type="Pfam" id="PF09523">
    <property type="entry name" value="DUF2390"/>
    <property type="match status" value="1"/>
</dbReference>
<sequence>MNSPICTTAFWHFSCDLYALSGVQDALLCAQNQDAKNVNILLLLRYLETLHLQLEQQQLDTLKQCAQEFDRLLLAPHRVIRFPFQSRLFIPSCVFNRTRIAA</sequence>
<dbReference type="InterPro" id="IPR012659">
    <property type="entry name" value="CHP02444"/>
</dbReference>
<organism evidence="1 2">
    <name type="scientific">Pseudoalteromonas xiamenensis</name>
    <dbReference type="NCBI Taxonomy" id="882626"/>
    <lineage>
        <taxon>Bacteria</taxon>
        <taxon>Pseudomonadati</taxon>
        <taxon>Pseudomonadota</taxon>
        <taxon>Gammaproteobacteria</taxon>
        <taxon>Alteromonadales</taxon>
        <taxon>Pseudoalteromonadaceae</taxon>
        <taxon>Pseudoalteromonas</taxon>
    </lineage>
</organism>
<protein>
    <submittedName>
        <fullName evidence="1">TIGR02444 family protein</fullName>
    </submittedName>
</protein>
<dbReference type="EMBL" id="CP072133">
    <property type="protein sequence ID" value="QTH70406.1"/>
    <property type="molecule type" value="Genomic_DNA"/>
</dbReference>
<evidence type="ECO:0000313" key="1">
    <source>
        <dbReference type="EMBL" id="QTH70406.1"/>
    </source>
</evidence>
<reference evidence="1" key="1">
    <citation type="submission" date="2021-03" db="EMBL/GenBank/DDBJ databases">
        <title>Complete Genome of Pseudoalteromonas xiamenensis STKMTI.2, a new potential marine bacterium producing anti-Vibrio compounds.</title>
        <authorList>
            <person name="Handayani D.P."/>
            <person name="Isnansetyo A."/>
            <person name="Istiqomah I."/>
            <person name="Jumina J."/>
        </authorList>
    </citation>
    <scope>NUCLEOTIDE SEQUENCE</scope>
    <source>
        <strain evidence="1">STKMTI.2</strain>
    </source>
</reference>
<dbReference type="KEGG" id="pxi:J5O05_10375"/>